<sequence>MNFSIFLIIWLGFIKSTFGQGIFAYSIEVALDIDGKLDNWPIVLEYDDPGTFKAGDLTSLSNIRSYITPVLTPYGQLRLKSGNVTGFNSEGFLGLKPVDEGFGFSLDDDELLYNDSSLWVACPIERNGKTIYGIKFDSNCTDGFPTNLTVISEEYISTEFNPKSLQTMIPESPASTSLSENSFKSYDYSTFDSSASPKLSWFTFFLAIAFSSILA</sequence>
<dbReference type="EMBL" id="CALSDN010000001">
    <property type="protein sequence ID" value="CAH6718601.1"/>
    <property type="molecule type" value="Genomic_DNA"/>
</dbReference>
<keyword evidence="2" id="KW-1185">Reference proteome</keyword>
<protein>
    <submittedName>
        <fullName evidence="1">Uncharacterized protein</fullName>
    </submittedName>
</protein>
<gene>
    <name evidence="1" type="ORF">CLIB1444_01S10374</name>
</gene>
<dbReference type="Proteomes" id="UP001152531">
    <property type="component" value="Unassembled WGS sequence"/>
</dbReference>
<organism evidence="1 2">
    <name type="scientific">[Candida] jaroonii</name>
    <dbReference type="NCBI Taxonomy" id="467808"/>
    <lineage>
        <taxon>Eukaryota</taxon>
        <taxon>Fungi</taxon>
        <taxon>Dikarya</taxon>
        <taxon>Ascomycota</taxon>
        <taxon>Saccharomycotina</taxon>
        <taxon>Pichiomycetes</taxon>
        <taxon>Debaryomycetaceae</taxon>
        <taxon>Yamadazyma</taxon>
    </lineage>
</organism>
<reference evidence="1" key="1">
    <citation type="submission" date="2022-06" db="EMBL/GenBank/DDBJ databases">
        <authorList>
            <person name="Legras J.-L."/>
            <person name="Devillers H."/>
            <person name="Grondin C."/>
        </authorList>
    </citation>
    <scope>NUCLEOTIDE SEQUENCE</scope>
    <source>
        <strain evidence="1">CLIB 1444</strain>
    </source>
</reference>
<evidence type="ECO:0000313" key="1">
    <source>
        <dbReference type="EMBL" id="CAH6718601.1"/>
    </source>
</evidence>
<proteinExistence type="predicted"/>
<evidence type="ECO:0000313" key="2">
    <source>
        <dbReference type="Proteomes" id="UP001152531"/>
    </source>
</evidence>
<accession>A0ACA9Y2N0</accession>
<comment type="caution">
    <text evidence="1">The sequence shown here is derived from an EMBL/GenBank/DDBJ whole genome shotgun (WGS) entry which is preliminary data.</text>
</comment>
<name>A0ACA9Y2N0_9ASCO</name>